<protein>
    <submittedName>
        <fullName evidence="2">Uncharacterized protein</fullName>
    </submittedName>
</protein>
<dbReference type="RefSeq" id="WP_089097331.1">
    <property type="nucleotide sequence ID" value="NZ_NDYL01000001.1"/>
</dbReference>
<dbReference type="EMBL" id="NDYL01000001">
    <property type="protein sequence ID" value="OXB94876.1"/>
    <property type="molecule type" value="Genomic_DNA"/>
</dbReference>
<accession>A0A226QQQ9</accession>
<organism evidence="2 3">
    <name type="scientific">Parageobacillus galactosidasius</name>
    <dbReference type="NCBI Taxonomy" id="883812"/>
    <lineage>
        <taxon>Bacteria</taxon>
        <taxon>Bacillati</taxon>
        <taxon>Bacillota</taxon>
        <taxon>Bacilli</taxon>
        <taxon>Bacillales</taxon>
        <taxon>Anoxybacillaceae</taxon>
        <taxon>Parageobacillus</taxon>
    </lineage>
</organism>
<evidence type="ECO:0000313" key="3">
    <source>
        <dbReference type="Proteomes" id="UP000198394"/>
    </source>
</evidence>
<sequence length="123" mass="15048">MLIPMSVTDFRPYVEQKIKRLRKEIEQYDNKMQQEYIQYENETNKYYSKPWFIRLFMRAPKNPRLSIFSDTFFLESKLSQKKSELELLEQVLLSLSEREKIYISERDIEYFGINAEKLNSENK</sequence>
<dbReference type="AlphaFoldDB" id="A0A226QQQ9"/>
<keyword evidence="1" id="KW-0175">Coiled coil</keyword>
<name>A0A226QQQ9_9BACL</name>
<gene>
    <name evidence="2" type="ORF">B9L23_08415</name>
</gene>
<evidence type="ECO:0000313" key="2">
    <source>
        <dbReference type="EMBL" id="OXB94876.1"/>
    </source>
</evidence>
<comment type="caution">
    <text evidence="2">The sequence shown here is derived from an EMBL/GenBank/DDBJ whole genome shotgun (WGS) entry which is preliminary data.</text>
</comment>
<keyword evidence="3" id="KW-1185">Reference proteome</keyword>
<proteinExistence type="predicted"/>
<feature type="coiled-coil region" evidence="1">
    <location>
        <begin position="11"/>
        <end position="45"/>
    </location>
</feature>
<dbReference type="Proteomes" id="UP000198394">
    <property type="component" value="Unassembled WGS sequence"/>
</dbReference>
<evidence type="ECO:0000256" key="1">
    <source>
        <dbReference type="SAM" id="Coils"/>
    </source>
</evidence>
<reference evidence="2 3" key="1">
    <citation type="submission" date="2017-04" db="EMBL/GenBank/DDBJ databases">
        <title>The genome sequence of Parageobacillus galactosidasius DSM 18751.</title>
        <authorList>
            <person name="Ramaloko W.T."/>
            <person name="Koen N."/>
            <person name="Polliack S."/>
            <person name="Aliyu H."/>
            <person name="Lebre P."/>
            <person name="Mohr T."/>
            <person name="Oswald F."/>
            <person name="Zwick M."/>
            <person name="Neumann A."/>
            <person name="Syldatk C."/>
            <person name="Cowan D."/>
            <person name="De Maayer P."/>
        </authorList>
    </citation>
    <scope>NUCLEOTIDE SEQUENCE [LARGE SCALE GENOMIC DNA]</scope>
    <source>
        <strain evidence="2 3">DSM 18751</strain>
    </source>
</reference>